<proteinExistence type="predicted"/>
<sequence>MEHKRLRIEWLDKEDKHTLYVKFALMELARVGEIDFVQVPLARFDRKILSQEAIDALSPAQSFFVAYDNGHRYKIVLDISESYFYMSSTIAEVDLYFCTAYSAELFEKRQFLTPYPWQERYDLGGYQRNFQRIEKEFGEYFHKLVRFIPCPPVMDLPVRRFGKMKQVQIVSLLLGRFLQKKIPIPLSSFFNPEYHLFKLRYRQLLAYRQNTLNYDVVVRESLWAWLGTGFYSSKNLQH</sequence>
<organism evidence="1 2">
    <name type="scientific">Candidatus Electrothrix aarhusensis</name>
    <dbReference type="NCBI Taxonomy" id="1859131"/>
    <lineage>
        <taxon>Bacteria</taxon>
        <taxon>Pseudomonadati</taxon>
        <taxon>Thermodesulfobacteriota</taxon>
        <taxon>Desulfobulbia</taxon>
        <taxon>Desulfobulbales</taxon>
        <taxon>Desulfobulbaceae</taxon>
        <taxon>Candidatus Electrothrix</taxon>
    </lineage>
</organism>
<accession>A0A3S3QSY1</accession>
<dbReference type="EMBL" id="MTKO01000052">
    <property type="protein sequence ID" value="RWX46776.1"/>
    <property type="molecule type" value="Genomic_DNA"/>
</dbReference>
<evidence type="ECO:0000313" key="2">
    <source>
        <dbReference type="Proteomes" id="UP000287853"/>
    </source>
</evidence>
<name>A0A3S3QSY1_9BACT</name>
<protein>
    <submittedName>
        <fullName evidence="1">Uncharacterized protein</fullName>
    </submittedName>
</protein>
<dbReference type="Proteomes" id="UP000287853">
    <property type="component" value="Unassembled WGS sequence"/>
</dbReference>
<gene>
    <name evidence="1" type="ORF">H206_01817</name>
</gene>
<keyword evidence="2" id="KW-1185">Reference proteome</keyword>
<dbReference type="AlphaFoldDB" id="A0A3S3QSY1"/>
<comment type="caution">
    <text evidence="1">The sequence shown here is derived from an EMBL/GenBank/DDBJ whole genome shotgun (WGS) entry which is preliminary data.</text>
</comment>
<evidence type="ECO:0000313" key="1">
    <source>
        <dbReference type="EMBL" id="RWX46776.1"/>
    </source>
</evidence>
<reference evidence="1 2" key="1">
    <citation type="submission" date="2017-01" db="EMBL/GenBank/DDBJ databases">
        <title>The cable genome- insights into the physiology and evolution of filamentous bacteria capable of sulfide oxidation via long distance electron transfer.</title>
        <authorList>
            <person name="Schreiber L."/>
            <person name="Bjerg J.T."/>
            <person name="Boggild A."/>
            <person name="Van De Vossenberg J."/>
            <person name="Meysman F."/>
            <person name="Nielsen L.P."/>
            <person name="Schramm A."/>
            <person name="Kjeldsen K.U."/>
        </authorList>
    </citation>
    <scope>NUCLEOTIDE SEQUENCE [LARGE SCALE GENOMIC DNA]</scope>
    <source>
        <strain evidence="1">MCF</strain>
    </source>
</reference>